<feature type="transmembrane region" description="Helical" evidence="7">
    <location>
        <begin position="12"/>
        <end position="30"/>
    </location>
</feature>
<evidence type="ECO:0000256" key="5">
    <source>
        <dbReference type="ARBA" id="ARBA00022989"/>
    </source>
</evidence>
<sequence>MEDWLGNYKSWLLIYMIMLPYFMIPGIQAVCVEEERDALLAFKASLNNSYTYDADPLLPTWVVHGECCEWERVKCDTAGHVTELSLHNVISVVYEDYDRIWPLNISLFLHFKELTSLDLSWNYIDNTIVNTGLERLSSLKKLERLDLRSNSIENGVFPSLSALTSLKYLDIGDNELEGNFPAHELAALVNLEELHLRYCDYYGSFQVEGSNYKRVSGLKKLKILDVEYNQFNESLIASLRSFPSLKAIYLGANNLYGPFPAQELSHLTNLEKLDLKFNGFNGTPSIEGCKLLMRLKGLESVSLLGNKFNKSIISCLRFLPSLKILDLSSNKELGTSFPMQELSFLRDLNALELRNCGLQSLTLNGTMSNLMHLNLDKNNFNNEIMSSMVAFPSLKYLSLKYSFEGGIPFANNSKLPILQDLKVLNLSGNNFNGTLPMEALTSFHRLEVLDLSSNNFVGSIPSTIKLLSSLEAVSFAKNMLHGSLPGHGFCDLKNLHELDLSENAFDGTLHECFSTLSSLMLFDISSNRFTGNVLPSLIANLTSLVYLDFSHNKFEGSFSFSLVSNHTKLEFVEFISDNDKFEVETEEPIGWTPMFQLKVLVLSNCNVNRKKASVFPSFLVNQNKLQVLDMSHNSIQGGFPNWLIKNNTMLELVNLRNNSIDSNFHMPNYRNPNLWWLDLSGNHMTGIIPTDIKTLIPYITHCNLSRNSLDGAISSLLGDGYVQLEALDLSHNQLSGEVPTGMFTNFSQLSVLDLSNNKLHGEVLSKNLSFGSIERLHLDGNRFTGKFEYGVSNMSTWSSLRHLDISNNLFTGLLPS</sequence>
<dbReference type="InterPro" id="IPR003591">
    <property type="entry name" value="Leu-rich_rpt_typical-subtyp"/>
</dbReference>
<evidence type="ECO:0000256" key="4">
    <source>
        <dbReference type="ARBA" id="ARBA00022737"/>
    </source>
</evidence>
<evidence type="ECO:0000259" key="8">
    <source>
        <dbReference type="Pfam" id="PF08263"/>
    </source>
</evidence>
<evidence type="ECO:0000313" key="11">
    <source>
        <dbReference type="Proteomes" id="UP001229421"/>
    </source>
</evidence>
<feature type="domain" description="Disease resistance R13L4/SHOC-2-like LRR" evidence="9">
    <location>
        <begin position="161"/>
        <end position="422"/>
    </location>
</feature>
<evidence type="ECO:0000259" key="9">
    <source>
        <dbReference type="Pfam" id="PF23598"/>
    </source>
</evidence>
<keyword evidence="6 7" id="KW-0472">Membrane</keyword>
<protein>
    <recommendedName>
        <fullName evidence="12">Leucine-rich repeat-containing N-terminal plant-type domain-containing protein</fullName>
    </recommendedName>
</protein>
<dbReference type="SUPFAM" id="SSF52047">
    <property type="entry name" value="RNI-like"/>
    <property type="match status" value="1"/>
</dbReference>
<keyword evidence="1" id="KW-0433">Leucine-rich repeat</keyword>
<dbReference type="SMART" id="SM00369">
    <property type="entry name" value="LRR_TYP"/>
    <property type="match status" value="9"/>
</dbReference>
<dbReference type="InterPro" id="IPR013210">
    <property type="entry name" value="LRR_N_plant-typ"/>
</dbReference>
<name>A0AAD8K9F0_TARER</name>
<dbReference type="GO" id="GO:0006952">
    <property type="term" value="P:defense response"/>
    <property type="evidence" value="ECO:0007669"/>
    <property type="project" value="UniProtKB-ARBA"/>
</dbReference>
<keyword evidence="11" id="KW-1185">Reference proteome</keyword>
<dbReference type="EMBL" id="JAUHHV010000008">
    <property type="protein sequence ID" value="KAK1415480.1"/>
    <property type="molecule type" value="Genomic_DNA"/>
</dbReference>
<evidence type="ECO:0000256" key="3">
    <source>
        <dbReference type="ARBA" id="ARBA00022729"/>
    </source>
</evidence>
<dbReference type="Pfam" id="PF23598">
    <property type="entry name" value="LRR_14"/>
    <property type="match status" value="1"/>
</dbReference>
<accession>A0AAD8K9F0</accession>
<feature type="domain" description="Leucine-rich repeat-containing N-terminal plant-type" evidence="8">
    <location>
        <begin position="33"/>
        <end position="76"/>
    </location>
</feature>
<evidence type="ECO:0000256" key="7">
    <source>
        <dbReference type="SAM" id="Phobius"/>
    </source>
</evidence>
<organism evidence="10 11">
    <name type="scientific">Tagetes erecta</name>
    <name type="common">African marigold</name>
    <dbReference type="NCBI Taxonomy" id="13708"/>
    <lineage>
        <taxon>Eukaryota</taxon>
        <taxon>Viridiplantae</taxon>
        <taxon>Streptophyta</taxon>
        <taxon>Embryophyta</taxon>
        <taxon>Tracheophyta</taxon>
        <taxon>Spermatophyta</taxon>
        <taxon>Magnoliopsida</taxon>
        <taxon>eudicotyledons</taxon>
        <taxon>Gunneridae</taxon>
        <taxon>Pentapetalae</taxon>
        <taxon>asterids</taxon>
        <taxon>campanulids</taxon>
        <taxon>Asterales</taxon>
        <taxon>Asteraceae</taxon>
        <taxon>Asteroideae</taxon>
        <taxon>Heliantheae alliance</taxon>
        <taxon>Tageteae</taxon>
        <taxon>Tagetes</taxon>
    </lineage>
</organism>
<dbReference type="Pfam" id="PF08263">
    <property type="entry name" value="LRRNT_2"/>
    <property type="match status" value="1"/>
</dbReference>
<evidence type="ECO:0008006" key="12">
    <source>
        <dbReference type="Google" id="ProtNLM"/>
    </source>
</evidence>
<evidence type="ECO:0000313" key="10">
    <source>
        <dbReference type="EMBL" id="KAK1415480.1"/>
    </source>
</evidence>
<evidence type="ECO:0000256" key="6">
    <source>
        <dbReference type="ARBA" id="ARBA00023136"/>
    </source>
</evidence>
<evidence type="ECO:0000256" key="1">
    <source>
        <dbReference type="ARBA" id="ARBA00022614"/>
    </source>
</evidence>
<gene>
    <name evidence="10" type="ORF">QVD17_31262</name>
</gene>
<dbReference type="PRINTS" id="PR00019">
    <property type="entry name" value="LEURICHRPT"/>
</dbReference>
<dbReference type="InterPro" id="IPR032675">
    <property type="entry name" value="LRR_dom_sf"/>
</dbReference>
<dbReference type="SUPFAM" id="SSF52058">
    <property type="entry name" value="L domain-like"/>
    <property type="match status" value="1"/>
</dbReference>
<evidence type="ECO:0000256" key="2">
    <source>
        <dbReference type="ARBA" id="ARBA00022692"/>
    </source>
</evidence>
<comment type="caution">
    <text evidence="10">The sequence shown here is derived from an EMBL/GenBank/DDBJ whole genome shotgun (WGS) entry which is preliminary data.</text>
</comment>
<dbReference type="Proteomes" id="UP001229421">
    <property type="component" value="Unassembled WGS sequence"/>
</dbReference>
<dbReference type="PANTHER" id="PTHR48004:SF56">
    <property type="entry name" value="LRR RECEPTOR-LIKE SERINE_THREONINE-PROTEIN KINASE GSO1"/>
    <property type="match status" value="1"/>
</dbReference>
<keyword evidence="3" id="KW-0732">Signal</keyword>
<dbReference type="GO" id="GO:0051707">
    <property type="term" value="P:response to other organism"/>
    <property type="evidence" value="ECO:0007669"/>
    <property type="project" value="UniProtKB-ARBA"/>
</dbReference>
<reference evidence="10" key="1">
    <citation type="journal article" date="2023" name="bioRxiv">
        <title>Improved chromosome-level genome assembly for marigold (Tagetes erecta).</title>
        <authorList>
            <person name="Jiang F."/>
            <person name="Yuan L."/>
            <person name="Wang S."/>
            <person name="Wang H."/>
            <person name="Xu D."/>
            <person name="Wang A."/>
            <person name="Fan W."/>
        </authorList>
    </citation>
    <scope>NUCLEOTIDE SEQUENCE</scope>
    <source>
        <strain evidence="10">WSJ</strain>
        <tissue evidence="10">Leaf</tissue>
    </source>
</reference>
<dbReference type="InterPro" id="IPR001611">
    <property type="entry name" value="Leu-rich_rpt"/>
</dbReference>
<keyword evidence="2 7" id="KW-0812">Transmembrane</keyword>
<dbReference type="PANTHER" id="PTHR48004">
    <property type="entry name" value="OS01G0149700 PROTEIN"/>
    <property type="match status" value="1"/>
</dbReference>
<keyword evidence="4" id="KW-0677">Repeat</keyword>
<proteinExistence type="predicted"/>
<dbReference type="Pfam" id="PF00560">
    <property type="entry name" value="LRR_1"/>
    <property type="match status" value="5"/>
</dbReference>
<dbReference type="SMART" id="SM00365">
    <property type="entry name" value="LRR_SD22"/>
    <property type="match status" value="9"/>
</dbReference>
<dbReference type="InterPro" id="IPR052941">
    <property type="entry name" value="StomDev_PlantInt_Reg"/>
</dbReference>
<keyword evidence="5 7" id="KW-1133">Transmembrane helix</keyword>
<dbReference type="InterPro" id="IPR055414">
    <property type="entry name" value="LRR_R13L4/SHOC2-like"/>
</dbReference>
<dbReference type="Pfam" id="PF13855">
    <property type="entry name" value="LRR_8"/>
    <property type="match status" value="1"/>
</dbReference>
<dbReference type="AlphaFoldDB" id="A0AAD8K9F0"/>
<dbReference type="Gene3D" id="3.80.10.10">
    <property type="entry name" value="Ribonuclease Inhibitor"/>
    <property type="match status" value="5"/>
</dbReference>